<comment type="catalytic activity">
    <reaction evidence="4">
        <text>L-arginyl-[protein] + 2 S-adenosyl-L-methionine = N(omega),N(omega)-dimethyl-L-arginyl-[protein] + 2 S-adenosyl-L-homocysteine + 2 H(+)</text>
        <dbReference type="Rhea" id="RHEA:48096"/>
        <dbReference type="Rhea" id="RHEA-COMP:10532"/>
        <dbReference type="Rhea" id="RHEA-COMP:11991"/>
        <dbReference type="ChEBI" id="CHEBI:15378"/>
        <dbReference type="ChEBI" id="CHEBI:29965"/>
        <dbReference type="ChEBI" id="CHEBI:57856"/>
        <dbReference type="ChEBI" id="CHEBI:59789"/>
        <dbReference type="ChEBI" id="CHEBI:61897"/>
        <dbReference type="EC" id="2.1.1.319"/>
    </reaction>
    <physiologicalReaction direction="left-to-right" evidence="4">
        <dbReference type="Rhea" id="RHEA:48097"/>
    </physiologicalReaction>
</comment>
<dbReference type="InterPro" id="IPR055135">
    <property type="entry name" value="PRMT_dom"/>
</dbReference>
<evidence type="ECO:0000259" key="10">
    <source>
        <dbReference type="Pfam" id="PF22528"/>
    </source>
</evidence>
<keyword evidence="12" id="KW-1185">Reference proteome</keyword>
<accession>A0AAX6FQ09</accession>
<dbReference type="EMBL" id="JANAVB010027195">
    <property type="protein sequence ID" value="KAJ6818497.1"/>
    <property type="molecule type" value="Genomic_DNA"/>
</dbReference>
<evidence type="ECO:0000256" key="6">
    <source>
        <dbReference type="PROSITE-ProRule" id="PRU01015"/>
    </source>
</evidence>
<protein>
    <recommendedName>
        <fullName evidence="13">C2H2-type domain-containing protein</fullName>
    </recommendedName>
</protein>
<keyword evidence="1 6" id="KW-0489">Methyltransferase</keyword>
<reference evidence="11" key="1">
    <citation type="journal article" date="2023" name="GigaByte">
        <title>Genome assembly of the bearded iris, Iris pallida Lam.</title>
        <authorList>
            <person name="Bruccoleri R.E."/>
            <person name="Oakeley E.J."/>
            <person name="Faust A.M.E."/>
            <person name="Altorfer M."/>
            <person name="Dessus-Babus S."/>
            <person name="Burckhardt D."/>
            <person name="Oertli M."/>
            <person name="Naumann U."/>
            <person name="Petersen F."/>
            <person name="Wong J."/>
        </authorList>
    </citation>
    <scope>NUCLEOTIDE SEQUENCE</scope>
    <source>
        <strain evidence="11">GSM-AAB239-AS_SAM_17_03QT</strain>
    </source>
</reference>
<dbReference type="CDD" id="cd02440">
    <property type="entry name" value="AdoMet_MTases"/>
    <property type="match status" value="1"/>
</dbReference>
<dbReference type="PANTHER" id="PTHR11006:SF89">
    <property type="entry name" value="PROTEIN ARGININE N-METHYLTRANSFERASE 3-RELATED"/>
    <property type="match status" value="1"/>
</dbReference>
<evidence type="ECO:0000256" key="5">
    <source>
        <dbReference type="ARBA" id="ARBA00049303"/>
    </source>
</evidence>
<feature type="domain" description="Methyltransferase" evidence="9">
    <location>
        <begin position="305"/>
        <end position="420"/>
    </location>
</feature>
<evidence type="ECO:0000259" key="9">
    <source>
        <dbReference type="Pfam" id="PF13649"/>
    </source>
</evidence>
<evidence type="ECO:0000256" key="4">
    <source>
        <dbReference type="ARBA" id="ARBA00047384"/>
    </source>
</evidence>
<comment type="caution">
    <text evidence="11">The sequence shown here is derived from an EMBL/GenBank/DDBJ whole genome shotgun (WGS) entry which is preliminary data.</text>
</comment>
<dbReference type="PROSITE" id="PS51678">
    <property type="entry name" value="SAM_MT_PRMT"/>
    <property type="match status" value="1"/>
</dbReference>
<evidence type="ECO:0000256" key="2">
    <source>
        <dbReference type="ARBA" id="ARBA00022679"/>
    </source>
</evidence>
<dbReference type="Gene3D" id="2.70.160.11">
    <property type="entry name" value="Hnrnp arginine n-methyltransferase1"/>
    <property type="match status" value="1"/>
</dbReference>
<evidence type="ECO:0000313" key="12">
    <source>
        <dbReference type="Proteomes" id="UP001140949"/>
    </source>
</evidence>
<organism evidence="11 12">
    <name type="scientific">Iris pallida</name>
    <name type="common">Sweet iris</name>
    <dbReference type="NCBI Taxonomy" id="29817"/>
    <lineage>
        <taxon>Eukaryota</taxon>
        <taxon>Viridiplantae</taxon>
        <taxon>Streptophyta</taxon>
        <taxon>Embryophyta</taxon>
        <taxon>Tracheophyta</taxon>
        <taxon>Spermatophyta</taxon>
        <taxon>Magnoliopsida</taxon>
        <taxon>Liliopsida</taxon>
        <taxon>Asparagales</taxon>
        <taxon>Iridaceae</taxon>
        <taxon>Iridoideae</taxon>
        <taxon>Irideae</taxon>
        <taxon>Iris</taxon>
    </lineage>
</organism>
<dbReference type="Proteomes" id="UP001140949">
    <property type="component" value="Unassembled WGS sequence"/>
</dbReference>
<dbReference type="FunFam" id="3.40.50.150:FF:000016">
    <property type="entry name" value="Protein arginine N-methyltransferase 6"/>
    <property type="match status" value="1"/>
</dbReference>
<evidence type="ECO:0008006" key="13">
    <source>
        <dbReference type="Google" id="ProtNLM"/>
    </source>
</evidence>
<dbReference type="Pfam" id="PF22528">
    <property type="entry name" value="PRMT_C"/>
    <property type="match status" value="1"/>
</dbReference>
<reference evidence="11" key="2">
    <citation type="submission" date="2023-04" db="EMBL/GenBank/DDBJ databases">
        <authorList>
            <person name="Bruccoleri R.E."/>
            <person name="Oakeley E.J."/>
            <person name="Faust A.-M."/>
            <person name="Dessus-Babus S."/>
            <person name="Altorfer M."/>
            <person name="Burckhardt D."/>
            <person name="Oertli M."/>
            <person name="Naumann U."/>
            <person name="Petersen F."/>
            <person name="Wong J."/>
        </authorList>
    </citation>
    <scope>NUCLEOTIDE SEQUENCE</scope>
    <source>
        <strain evidence="11">GSM-AAB239-AS_SAM_17_03QT</strain>
        <tissue evidence="11">Leaf</tissue>
    </source>
</reference>
<evidence type="ECO:0000256" key="1">
    <source>
        <dbReference type="ARBA" id="ARBA00022603"/>
    </source>
</evidence>
<dbReference type="SUPFAM" id="SSF57667">
    <property type="entry name" value="beta-beta-alpha zinc fingers"/>
    <property type="match status" value="1"/>
</dbReference>
<proteinExistence type="predicted"/>
<dbReference type="GO" id="GO:0032259">
    <property type="term" value="P:methylation"/>
    <property type="evidence" value="ECO:0007669"/>
    <property type="project" value="UniProtKB-KW"/>
</dbReference>
<dbReference type="InterPro" id="IPR025799">
    <property type="entry name" value="Arg_MeTrfase"/>
</dbReference>
<dbReference type="InterPro" id="IPR041661">
    <property type="entry name" value="ZN622/Rei1/Reh1_Znf-C2H2"/>
</dbReference>
<dbReference type="GO" id="GO:0042054">
    <property type="term" value="F:histone methyltransferase activity"/>
    <property type="evidence" value="ECO:0007669"/>
    <property type="project" value="TreeGrafter"/>
</dbReference>
<dbReference type="InterPro" id="IPR041698">
    <property type="entry name" value="Methyltransf_25"/>
</dbReference>
<comment type="catalytic activity">
    <reaction evidence="5">
        <text>L-arginyl-[protein] + S-adenosyl-L-methionine = N(omega)-methyl-L-arginyl-[protein] + S-adenosyl-L-homocysteine + H(+)</text>
        <dbReference type="Rhea" id="RHEA:48100"/>
        <dbReference type="Rhea" id="RHEA-COMP:10532"/>
        <dbReference type="Rhea" id="RHEA-COMP:11990"/>
        <dbReference type="ChEBI" id="CHEBI:15378"/>
        <dbReference type="ChEBI" id="CHEBI:29965"/>
        <dbReference type="ChEBI" id="CHEBI:57856"/>
        <dbReference type="ChEBI" id="CHEBI:59789"/>
        <dbReference type="ChEBI" id="CHEBI:65280"/>
    </reaction>
    <physiologicalReaction direction="left-to-right" evidence="5">
        <dbReference type="Rhea" id="RHEA:48101"/>
    </physiologicalReaction>
</comment>
<feature type="compositionally biased region" description="Low complexity" evidence="7">
    <location>
        <begin position="8"/>
        <end position="17"/>
    </location>
</feature>
<gene>
    <name evidence="11" type="ORF">M6B38_406175</name>
</gene>
<keyword evidence="2 6" id="KW-0808">Transferase</keyword>
<feature type="domain" description="ZN622/Rei1/Reh1 zinc finger C2H2-type" evidence="8">
    <location>
        <begin position="51"/>
        <end position="130"/>
    </location>
</feature>
<dbReference type="InterPro" id="IPR036236">
    <property type="entry name" value="Znf_C2H2_sf"/>
</dbReference>
<evidence type="ECO:0000256" key="3">
    <source>
        <dbReference type="ARBA" id="ARBA00022691"/>
    </source>
</evidence>
<dbReference type="GO" id="GO:0005634">
    <property type="term" value="C:nucleus"/>
    <property type="evidence" value="ECO:0007669"/>
    <property type="project" value="TreeGrafter"/>
</dbReference>
<dbReference type="SUPFAM" id="SSF53335">
    <property type="entry name" value="S-adenosyl-L-methionine-dependent methyltransferases"/>
    <property type="match status" value="1"/>
</dbReference>
<keyword evidence="3 6" id="KW-0949">S-adenosyl-L-methionine</keyword>
<dbReference type="Pfam" id="PF12756">
    <property type="entry name" value="zf-C2H2_2"/>
    <property type="match status" value="1"/>
</dbReference>
<dbReference type="InterPro" id="IPR029063">
    <property type="entry name" value="SAM-dependent_MTases_sf"/>
</dbReference>
<dbReference type="Pfam" id="PF13649">
    <property type="entry name" value="Methyltransf_25"/>
    <property type="match status" value="1"/>
</dbReference>
<evidence type="ECO:0000259" key="8">
    <source>
        <dbReference type="Pfam" id="PF12756"/>
    </source>
</evidence>
<dbReference type="GO" id="GO:0035242">
    <property type="term" value="F:protein-arginine omega-N asymmetric methyltransferase activity"/>
    <property type="evidence" value="ECO:0007669"/>
    <property type="project" value="UniProtKB-EC"/>
</dbReference>
<dbReference type="AlphaFoldDB" id="A0AAX6FQ09"/>
<feature type="region of interest" description="Disordered" evidence="7">
    <location>
        <begin position="1"/>
        <end position="39"/>
    </location>
</feature>
<sequence length="636" mass="70547">MATEQAEEIPLPASSSSSEDEEEEGGEPKIESWDDWESEDEESSSSGYCLCLFCDSRFGSAGDLFEHCASNHCFDFRGVVADAGLDFYGSVKLINYVRAQVTENKCWSCDLTFECNKELQDHLHKYTLCKKDGKFLWEDDMYLTPTMVDDALLHSFACDEDDEDFTASISKEELMRELMNNEGINDLSNGIHGIDRDDSELDIPHKIERKETHGENMSDHSGRTMSNDIIGGNTLGELHQKQKDKSLRVSFANIAAREIKTVNENYFGAYGSFGIHREMISDKVRTDAYREALLHNPSLMKQATVLDVGCGTGILSLFAAQAGASRVISVEASAKMASVATQIAKDNGLLSEQSEKGEGNRSPRVINVVHSMVEELEKFMHIPPQSIDVLVSEWMGYCLLYESMLSSVLYARDHWLKPGGAILPDTATIFVAGFGRGGTSLPFWEDVYGFDMSSIGKEVMEDAAHLPIVDVLDSRDIVTDTAALHSLDLATMKPDEIDFTATTELELKSGLPEDAVDGKSKTCWCHGLVLWFETGFTSRFCKEKSIILSTSPYTTKTHWCQTILTFQEPIAMTTSTKLSADPAGVVGTEECPVVRIKSRISIVRSSQHRSIDISMETTGIGADGRKRTWPVQIFNM</sequence>
<dbReference type="PANTHER" id="PTHR11006">
    <property type="entry name" value="PROTEIN ARGININE N-METHYLTRANSFERASE"/>
    <property type="match status" value="1"/>
</dbReference>
<evidence type="ECO:0000256" key="7">
    <source>
        <dbReference type="SAM" id="MobiDB-lite"/>
    </source>
</evidence>
<name>A0AAX6FQ09_IRIPA</name>
<dbReference type="Gene3D" id="3.40.50.150">
    <property type="entry name" value="Vaccinia Virus protein VP39"/>
    <property type="match status" value="1"/>
</dbReference>
<evidence type="ECO:0000313" key="11">
    <source>
        <dbReference type="EMBL" id="KAJ6818497.1"/>
    </source>
</evidence>
<feature type="domain" description="Protein arginine N-methyltransferase" evidence="10">
    <location>
        <begin position="425"/>
        <end position="579"/>
    </location>
</feature>